<evidence type="ECO:0000256" key="1">
    <source>
        <dbReference type="SAM" id="Phobius"/>
    </source>
</evidence>
<feature type="transmembrane region" description="Helical" evidence="1">
    <location>
        <begin position="90"/>
        <end position="110"/>
    </location>
</feature>
<accession>A0A0E3ZRY8</accession>
<dbReference type="OrthoDB" id="10014563at2"/>
<sequence length="294" mass="35033">MQQPLLKRLTRFRENILVILSIIYGIGYFSWSIYAYKESLGVVSAVEVQYFVSGLPPFIFIMIIYFIYLYEARMLAKLSNNTTLINIDRINIIVIIIIFFFISTVLYMPFYKLLYNIFKSIWSGYELKKFNITKILNFLSENLLAFILIYFYYLIYPATYTMVMEHHKLKEFYSSMNLKQINRIPSILRPIVYSTIMLLTLNLYYRKLFPILPQEFGGTRPKMCLFEGKVEDFLIPRSDKILSNIYSEDCNIILSDTVLVYYYNDEKFVIKPKKDPTKVYELSRDIIKTITWIE</sequence>
<feature type="transmembrane region" description="Helical" evidence="1">
    <location>
        <begin position="16"/>
        <end position="36"/>
    </location>
</feature>
<proteinExistence type="predicted"/>
<name>A0A0E3ZRY8_9BACT</name>
<keyword evidence="1" id="KW-0812">Transmembrane</keyword>
<organism evidence="2 3">
    <name type="scientific">Spirosoma radiotolerans</name>
    <dbReference type="NCBI Taxonomy" id="1379870"/>
    <lineage>
        <taxon>Bacteria</taxon>
        <taxon>Pseudomonadati</taxon>
        <taxon>Bacteroidota</taxon>
        <taxon>Cytophagia</taxon>
        <taxon>Cytophagales</taxon>
        <taxon>Cytophagaceae</taxon>
        <taxon>Spirosoma</taxon>
    </lineage>
</organism>
<evidence type="ECO:0000313" key="3">
    <source>
        <dbReference type="Proteomes" id="UP000033054"/>
    </source>
</evidence>
<keyword evidence="1" id="KW-1133">Transmembrane helix</keyword>
<dbReference type="PATRIC" id="fig|1379870.5.peg.680"/>
<dbReference type="Proteomes" id="UP000033054">
    <property type="component" value="Chromosome"/>
</dbReference>
<dbReference type="HOGENOM" id="CLU_946305_0_0_10"/>
<evidence type="ECO:0000313" key="2">
    <source>
        <dbReference type="EMBL" id="AKD54039.1"/>
    </source>
</evidence>
<protein>
    <submittedName>
        <fullName evidence="2">Uncharacterized protein</fullName>
    </submittedName>
</protein>
<feature type="transmembrane region" description="Helical" evidence="1">
    <location>
        <begin position="184"/>
        <end position="205"/>
    </location>
</feature>
<keyword evidence="3" id="KW-1185">Reference proteome</keyword>
<dbReference type="STRING" id="1379870.SD10_03085"/>
<dbReference type="RefSeq" id="WP_046375635.1">
    <property type="nucleotide sequence ID" value="NZ_CP010429.1"/>
</dbReference>
<dbReference type="AlphaFoldDB" id="A0A0E3ZRY8"/>
<feature type="transmembrane region" description="Helical" evidence="1">
    <location>
        <begin position="48"/>
        <end position="70"/>
    </location>
</feature>
<keyword evidence="1" id="KW-0472">Membrane</keyword>
<reference evidence="2 3" key="1">
    <citation type="journal article" date="2014" name="Curr. Microbiol.">
        <title>Spirosoma radiotolerans sp. nov., a gamma-radiation-resistant bacterium isolated from gamma ray-irradiated soil.</title>
        <authorList>
            <person name="Lee J.J."/>
            <person name="Srinivasan S."/>
            <person name="Lim S."/>
            <person name="Joe M."/>
            <person name="Im S."/>
            <person name="Bae S.I."/>
            <person name="Park K.R."/>
            <person name="Han J.H."/>
            <person name="Park S.H."/>
            <person name="Joo B.M."/>
            <person name="Park S.J."/>
            <person name="Kim M.K."/>
        </authorList>
    </citation>
    <scope>NUCLEOTIDE SEQUENCE [LARGE SCALE GENOMIC DNA]</scope>
    <source>
        <strain evidence="2 3">DG5A</strain>
    </source>
</reference>
<feature type="transmembrane region" description="Helical" evidence="1">
    <location>
        <begin position="143"/>
        <end position="163"/>
    </location>
</feature>
<dbReference type="KEGG" id="srd:SD10_03085"/>
<gene>
    <name evidence="2" type="ORF">SD10_03085</name>
</gene>
<dbReference type="EMBL" id="CP010429">
    <property type="protein sequence ID" value="AKD54039.1"/>
    <property type="molecule type" value="Genomic_DNA"/>
</dbReference>